<comment type="similarity">
    <text evidence="1">Belongs to the ATP-dependent AMP-binding enzyme family.</text>
</comment>
<dbReference type="InterPro" id="IPR000873">
    <property type="entry name" value="AMP-dep_synth/lig_dom"/>
</dbReference>
<dbReference type="GO" id="GO:0006631">
    <property type="term" value="P:fatty acid metabolic process"/>
    <property type="evidence" value="ECO:0007669"/>
    <property type="project" value="TreeGrafter"/>
</dbReference>
<keyword evidence="6" id="KW-1185">Reference proteome</keyword>
<dbReference type="FunFam" id="3.30.300.30:FF:000008">
    <property type="entry name" value="2,3-dihydroxybenzoate-AMP ligase"/>
    <property type="match status" value="1"/>
</dbReference>
<dbReference type="STRING" id="1387353.BSF38_01745"/>
<dbReference type="GO" id="GO:0031956">
    <property type="term" value="F:medium-chain fatty acid-CoA ligase activity"/>
    <property type="evidence" value="ECO:0007669"/>
    <property type="project" value="TreeGrafter"/>
</dbReference>
<dbReference type="InterPro" id="IPR045851">
    <property type="entry name" value="AMP-bd_C_sf"/>
</dbReference>
<dbReference type="SUPFAM" id="SSF56801">
    <property type="entry name" value="Acetyl-CoA synthetase-like"/>
    <property type="match status" value="1"/>
</dbReference>
<dbReference type="InterPro" id="IPR042099">
    <property type="entry name" value="ANL_N_sf"/>
</dbReference>
<dbReference type="OrthoDB" id="9778383at2"/>
<dbReference type="CDD" id="cd05917">
    <property type="entry name" value="FACL_like_2"/>
    <property type="match status" value="1"/>
</dbReference>
<organism evidence="5 6">
    <name type="scientific">Paludisphaera borealis</name>
    <dbReference type="NCBI Taxonomy" id="1387353"/>
    <lineage>
        <taxon>Bacteria</taxon>
        <taxon>Pseudomonadati</taxon>
        <taxon>Planctomycetota</taxon>
        <taxon>Planctomycetia</taxon>
        <taxon>Isosphaerales</taxon>
        <taxon>Isosphaeraceae</taxon>
        <taxon>Paludisphaera</taxon>
    </lineage>
</organism>
<dbReference type="RefSeq" id="WP_076344798.1">
    <property type="nucleotide sequence ID" value="NZ_CP019082.1"/>
</dbReference>
<proteinExistence type="inferred from homology"/>
<dbReference type="Gene3D" id="3.40.50.12780">
    <property type="entry name" value="N-terminal domain of ligase-like"/>
    <property type="match status" value="1"/>
</dbReference>
<keyword evidence="2 5" id="KW-0436">Ligase</keyword>
<dbReference type="Gene3D" id="3.30.300.30">
    <property type="match status" value="1"/>
</dbReference>
<feature type="domain" description="AMP-dependent synthetase/ligase" evidence="3">
    <location>
        <begin position="21"/>
        <end position="411"/>
    </location>
</feature>
<dbReference type="PROSITE" id="PS00455">
    <property type="entry name" value="AMP_BINDING"/>
    <property type="match status" value="1"/>
</dbReference>
<dbReference type="AlphaFoldDB" id="A0A1U7CMX7"/>
<evidence type="ECO:0000256" key="1">
    <source>
        <dbReference type="ARBA" id="ARBA00006432"/>
    </source>
</evidence>
<evidence type="ECO:0000256" key="2">
    <source>
        <dbReference type="ARBA" id="ARBA00022598"/>
    </source>
</evidence>
<dbReference type="Proteomes" id="UP000186309">
    <property type="component" value="Chromosome"/>
</dbReference>
<dbReference type="Pfam" id="PF13193">
    <property type="entry name" value="AMP-binding_C"/>
    <property type="match status" value="1"/>
</dbReference>
<evidence type="ECO:0000313" key="5">
    <source>
        <dbReference type="EMBL" id="APW60277.1"/>
    </source>
</evidence>
<dbReference type="EMBL" id="CP019082">
    <property type="protein sequence ID" value="APW60277.1"/>
    <property type="molecule type" value="Genomic_DNA"/>
</dbReference>
<name>A0A1U7CMX7_9BACT</name>
<evidence type="ECO:0000259" key="3">
    <source>
        <dbReference type="Pfam" id="PF00501"/>
    </source>
</evidence>
<reference evidence="6" key="1">
    <citation type="submission" date="2016-12" db="EMBL/GenBank/DDBJ databases">
        <title>Comparative genomics of four Isosphaeraceae planctomycetes: a common pool of plasmids and glycoside hydrolase genes.</title>
        <authorList>
            <person name="Ivanova A."/>
        </authorList>
    </citation>
    <scope>NUCLEOTIDE SEQUENCE [LARGE SCALE GENOMIC DNA]</scope>
    <source>
        <strain evidence="6">PX4</strain>
    </source>
</reference>
<feature type="domain" description="AMP-binding enzyme C-terminal" evidence="4">
    <location>
        <begin position="462"/>
        <end position="537"/>
    </location>
</feature>
<sequence length="562" mass="60824">MTGTRLDSLPWVYDQTMGGVLRRAAETWPERDALVFPALGVRWSWSDLDARADRMASAWIAQGIEAGEHVGIWSMNVPEWVVSQFAAARAAAVLVNINPAYRLHELEEALRLADVSTMIVGSPFKGSDFVGMAQSLCPEAATADGPEWSSSRFPRLRRLISLGARPSPGWLSWSELENGPRATAADLAARQAPMRADDVFNIQFTSGTTGLPKGAMLTHRNVLMNAYYVGRRLLYTERDRVCVPVPFYHCFGCVLGTAVCTVAGAAMIVPAPAFEAGATLAAISGERCTSIYGVPTMFVAQLEHPDFAKHDLSSLRTGIMAGAPCPLPLMEKVTTVMGAREICIGYGQTEASPIITFTAVDDPIESRVGTVGKPLPGIEVKLVDPATGSDSPPGEPGELCARGHDVMAGYYKNPAATARAIDAEGWLHTGDLARLRDDGNYRIVGRSKELIIRGGENIYPPEVEEFLNTVPDVSEVVVAGLPDRKYGEIVAAWIVPSPGATITEADVRRFCHGRISHFKIPEIIRIVPHLPRTVTGKVQKYQLRDQAIRDLGLEDVTAVPTA</sequence>
<dbReference type="Pfam" id="PF00501">
    <property type="entry name" value="AMP-binding"/>
    <property type="match status" value="1"/>
</dbReference>
<accession>A0A1U7CMX7</accession>
<dbReference type="PANTHER" id="PTHR43201">
    <property type="entry name" value="ACYL-COA SYNTHETASE"/>
    <property type="match status" value="1"/>
</dbReference>
<dbReference type="InterPro" id="IPR025110">
    <property type="entry name" value="AMP-bd_C"/>
</dbReference>
<dbReference type="FunFam" id="3.40.50.12780:FF:000003">
    <property type="entry name" value="Long-chain-fatty-acid--CoA ligase FadD"/>
    <property type="match status" value="1"/>
</dbReference>
<dbReference type="KEGG" id="pbor:BSF38_01745"/>
<dbReference type="PANTHER" id="PTHR43201:SF5">
    <property type="entry name" value="MEDIUM-CHAIN ACYL-COA LIGASE ACSF2, MITOCHONDRIAL"/>
    <property type="match status" value="1"/>
</dbReference>
<dbReference type="InterPro" id="IPR020845">
    <property type="entry name" value="AMP-binding_CS"/>
</dbReference>
<evidence type="ECO:0000313" key="6">
    <source>
        <dbReference type="Proteomes" id="UP000186309"/>
    </source>
</evidence>
<dbReference type="EC" id="6.2.1.41" evidence="5"/>
<protein>
    <submittedName>
        <fullName evidence="5">AMP-binding protein</fullName>
        <ecNumber evidence="5">6.2.1.41</ecNumber>
    </submittedName>
</protein>
<evidence type="ECO:0000259" key="4">
    <source>
        <dbReference type="Pfam" id="PF13193"/>
    </source>
</evidence>
<gene>
    <name evidence="5" type="primary">fadD3</name>
    <name evidence="5" type="ORF">BSF38_01745</name>
</gene>